<keyword evidence="9" id="KW-1185">Reference proteome</keyword>
<name>A0ABW4E8C8_9LACO</name>
<evidence type="ECO:0000259" key="7">
    <source>
        <dbReference type="PROSITE" id="PS51093"/>
    </source>
</evidence>
<dbReference type="Proteomes" id="UP001597252">
    <property type="component" value="Unassembled WGS sequence"/>
</dbReference>
<comment type="subcellular location">
    <subcellularLocation>
        <location evidence="1">Cytoplasm</location>
    </subcellularLocation>
</comment>
<accession>A0ABW4E8C8</accession>
<dbReference type="PROSITE" id="PS51093">
    <property type="entry name" value="PTS_EIIA_TYPE_1"/>
    <property type="match status" value="1"/>
</dbReference>
<evidence type="ECO:0000313" key="9">
    <source>
        <dbReference type="Proteomes" id="UP001597252"/>
    </source>
</evidence>
<evidence type="ECO:0000256" key="6">
    <source>
        <dbReference type="ARBA" id="ARBA00022777"/>
    </source>
</evidence>
<dbReference type="PROSITE" id="PS00371">
    <property type="entry name" value="PTS_EIIA_TYPE_1_HIS"/>
    <property type="match status" value="1"/>
</dbReference>
<dbReference type="InterPro" id="IPR011055">
    <property type="entry name" value="Dup_hybrid_motif"/>
</dbReference>
<evidence type="ECO:0000256" key="4">
    <source>
        <dbReference type="ARBA" id="ARBA00022679"/>
    </source>
</evidence>
<evidence type="ECO:0000313" key="8">
    <source>
        <dbReference type="EMBL" id="MFD1486122.1"/>
    </source>
</evidence>
<sequence>MFKLFNKAKTENFVAPATGTLVPITAVEDPVFSEKTMGDGYAVEPTDDTIVAPVAGTVQAIFPTKHALTILTAQGLEVILHIGLDTVELDGAPFTVQAVEGQSVTAGTPLVTMNRAAVIAGGKQTTVVVVITNMEKLQALPAINDQAITAGDAVATVALQK</sequence>
<dbReference type="InterPro" id="IPR050890">
    <property type="entry name" value="PTS_EIIA_component"/>
</dbReference>
<keyword evidence="3 8" id="KW-0762">Sugar transport</keyword>
<reference evidence="9" key="1">
    <citation type="journal article" date="2019" name="Int. J. Syst. Evol. Microbiol.">
        <title>The Global Catalogue of Microorganisms (GCM) 10K type strain sequencing project: providing services to taxonomists for standard genome sequencing and annotation.</title>
        <authorList>
            <consortium name="The Broad Institute Genomics Platform"/>
            <consortium name="The Broad Institute Genome Sequencing Center for Infectious Disease"/>
            <person name="Wu L."/>
            <person name="Ma J."/>
        </authorList>
    </citation>
    <scope>NUCLEOTIDE SEQUENCE [LARGE SCALE GENOMIC DNA]</scope>
    <source>
        <strain evidence="9">CCM 8903</strain>
    </source>
</reference>
<dbReference type="SUPFAM" id="SSF51261">
    <property type="entry name" value="Duplicated hybrid motif"/>
    <property type="match status" value="1"/>
</dbReference>
<dbReference type="NCBIfam" id="TIGR00830">
    <property type="entry name" value="PTBA"/>
    <property type="match status" value="1"/>
</dbReference>
<protein>
    <submittedName>
        <fullName evidence="8">PTS glucose transporter subunit IIA</fullName>
    </submittedName>
</protein>
<dbReference type="Gene3D" id="2.70.70.10">
    <property type="entry name" value="Glucose Permease (Domain IIA)"/>
    <property type="match status" value="1"/>
</dbReference>
<feature type="domain" description="PTS EIIA type-1" evidence="7">
    <location>
        <begin position="29"/>
        <end position="133"/>
    </location>
</feature>
<dbReference type="RefSeq" id="WP_125749909.1">
    <property type="nucleotide sequence ID" value="NZ_JBHTON010000053.1"/>
</dbReference>
<dbReference type="Pfam" id="PF00358">
    <property type="entry name" value="PTS_EIIA_1"/>
    <property type="match status" value="1"/>
</dbReference>
<comment type="caution">
    <text evidence="8">The sequence shown here is derived from an EMBL/GenBank/DDBJ whole genome shotgun (WGS) entry which is preliminary data.</text>
</comment>
<organism evidence="8 9">
    <name type="scientific">Lacticaseibacillus baoqingensis</name>
    <dbReference type="NCBI Taxonomy" id="2486013"/>
    <lineage>
        <taxon>Bacteria</taxon>
        <taxon>Bacillati</taxon>
        <taxon>Bacillota</taxon>
        <taxon>Bacilli</taxon>
        <taxon>Lactobacillales</taxon>
        <taxon>Lactobacillaceae</taxon>
        <taxon>Lacticaseibacillus</taxon>
    </lineage>
</organism>
<evidence type="ECO:0000256" key="3">
    <source>
        <dbReference type="ARBA" id="ARBA00022597"/>
    </source>
</evidence>
<evidence type="ECO:0000256" key="2">
    <source>
        <dbReference type="ARBA" id="ARBA00022448"/>
    </source>
</evidence>
<dbReference type="PANTHER" id="PTHR45008">
    <property type="entry name" value="PTS SYSTEM GLUCOSE-SPECIFIC EIIA COMPONENT"/>
    <property type="match status" value="1"/>
</dbReference>
<keyword evidence="4" id="KW-0808">Transferase</keyword>
<keyword evidence="2" id="KW-0813">Transport</keyword>
<evidence type="ECO:0000256" key="5">
    <source>
        <dbReference type="ARBA" id="ARBA00022683"/>
    </source>
</evidence>
<gene>
    <name evidence="8" type="ORF">ACFQ5J_12890</name>
</gene>
<proteinExistence type="predicted"/>
<keyword evidence="5" id="KW-0598">Phosphotransferase system</keyword>
<dbReference type="InterPro" id="IPR001127">
    <property type="entry name" value="PTS_EIIA_1_perm"/>
</dbReference>
<dbReference type="EMBL" id="JBHTON010000053">
    <property type="protein sequence ID" value="MFD1486122.1"/>
    <property type="molecule type" value="Genomic_DNA"/>
</dbReference>
<dbReference type="PANTHER" id="PTHR45008:SF1">
    <property type="entry name" value="PTS SYSTEM GLUCOSE-SPECIFIC EIIA COMPONENT"/>
    <property type="match status" value="1"/>
</dbReference>
<keyword evidence="6" id="KW-0418">Kinase</keyword>
<evidence type="ECO:0000256" key="1">
    <source>
        <dbReference type="ARBA" id="ARBA00004496"/>
    </source>
</evidence>